<evidence type="ECO:0000313" key="1">
    <source>
        <dbReference type="EMBL" id="KAL1888149.1"/>
    </source>
</evidence>
<dbReference type="InterPro" id="IPR036259">
    <property type="entry name" value="MFS_trans_sf"/>
</dbReference>
<dbReference type="Proteomes" id="UP001583186">
    <property type="component" value="Unassembled WGS sequence"/>
</dbReference>
<comment type="caution">
    <text evidence="1">The sequence shown here is derived from an EMBL/GenBank/DDBJ whole genome shotgun (WGS) entry which is preliminary data.</text>
</comment>
<reference evidence="1 2" key="1">
    <citation type="journal article" date="2024" name="IMA Fungus">
        <title>IMA Genome - F19 : A genome assembly and annotation guide to empower mycologists, including annotated draft genome sequences of Ceratocystis pirilliformis, Diaporthe australafricana, Fusarium ophioides, Paecilomyces lecythidis, and Sporothrix stenoceras.</title>
        <authorList>
            <person name="Aylward J."/>
            <person name="Wilson A.M."/>
            <person name="Visagie C.M."/>
            <person name="Spraker J."/>
            <person name="Barnes I."/>
            <person name="Buitendag C."/>
            <person name="Ceriani C."/>
            <person name="Del Mar Angel L."/>
            <person name="du Plessis D."/>
            <person name="Fuchs T."/>
            <person name="Gasser K."/>
            <person name="Kramer D."/>
            <person name="Li W."/>
            <person name="Munsamy K."/>
            <person name="Piso A."/>
            <person name="Price J.L."/>
            <person name="Sonnekus B."/>
            <person name="Thomas C."/>
            <person name="van der Nest A."/>
            <person name="van Dijk A."/>
            <person name="van Heerden A."/>
            <person name="van Vuuren N."/>
            <person name="Yilmaz N."/>
            <person name="Duong T.A."/>
            <person name="van der Merwe N.A."/>
            <person name="Wingfield M.J."/>
            <person name="Wingfield B.D."/>
        </authorList>
    </citation>
    <scope>NUCLEOTIDE SEQUENCE [LARGE SCALE GENOMIC DNA]</scope>
    <source>
        <strain evidence="1 2">CMW 5346</strain>
    </source>
</reference>
<proteinExistence type="predicted"/>
<dbReference type="Gene3D" id="1.20.1250.20">
    <property type="entry name" value="MFS general substrate transporter like domains"/>
    <property type="match status" value="1"/>
</dbReference>
<organism evidence="1 2">
    <name type="scientific">Sporothrix stenoceras</name>
    <dbReference type="NCBI Taxonomy" id="5173"/>
    <lineage>
        <taxon>Eukaryota</taxon>
        <taxon>Fungi</taxon>
        <taxon>Dikarya</taxon>
        <taxon>Ascomycota</taxon>
        <taxon>Pezizomycotina</taxon>
        <taxon>Sordariomycetes</taxon>
        <taxon>Sordariomycetidae</taxon>
        <taxon>Ophiostomatales</taxon>
        <taxon>Ophiostomataceae</taxon>
        <taxon>Sporothrix</taxon>
    </lineage>
</organism>
<dbReference type="EMBL" id="JAWCUI010000099">
    <property type="protein sequence ID" value="KAL1888149.1"/>
    <property type="molecule type" value="Genomic_DNA"/>
</dbReference>
<keyword evidence="2" id="KW-1185">Reference proteome</keyword>
<evidence type="ECO:0000313" key="2">
    <source>
        <dbReference type="Proteomes" id="UP001583186"/>
    </source>
</evidence>
<gene>
    <name evidence="1" type="ORF">Sste5346_009759</name>
</gene>
<sequence length="66" mass="7556">MFFYGSTSLVFVIVMWFVIPETKNRSYVELDEMFELKVPTRQFATYETSVDRAKKAAAGLPVTQVA</sequence>
<evidence type="ECO:0008006" key="3">
    <source>
        <dbReference type="Google" id="ProtNLM"/>
    </source>
</evidence>
<protein>
    <recommendedName>
        <fullName evidence="3">Major facilitator superfamily (MFS) profile domain-containing protein</fullName>
    </recommendedName>
</protein>
<name>A0ABR3YJ17_9PEZI</name>
<accession>A0ABR3YJ17</accession>